<dbReference type="InterPro" id="IPR051683">
    <property type="entry name" value="Enoyl-CoA_Hydratase/Isomerase"/>
</dbReference>
<gene>
    <name evidence="2" type="ORF">METZ01_LOCUS2304</name>
</gene>
<dbReference type="Gene3D" id="1.10.12.10">
    <property type="entry name" value="Lyase 2-enoyl-coa Hydratase, Chain A, domain 2"/>
    <property type="match status" value="1"/>
</dbReference>
<dbReference type="InterPro" id="IPR014748">
    <property type="entry name" value="Enoyl-CoA_hydra_C"/>
</dbReference>
<evidence type="ECO:0008006" key="3">
    <source>
        <dbReference type="Google" id="ProtNLM"/>
    </source>
</evidence>
<dbReference type="Gene3D" id="3.90.226.10">
    <property type="entry name" value="2-enoyl-CoA Hydratase, Chain A, domain 1"/>
    <property type="match status" value="1"/>
</dbReference>
<dbReference type="EMBL" id="UINC01000117">
    <property type="protein sequence ID" value="SUZ49450.1"/>
    <property type="molecule type" value="Genomic_DNA"/>
</dbReference>
<comment type="similarity">
    <text evidence="1">Belongs to the enoyl-CoA hydratase/isomerase family.</text>
</comment>
<dbReference type="InterPro" id="IPR029045">
    <property type="entry name" value="ClpP/crotonase-like_dom_sf"/>
</dbReference>
<sequence length="270" mass="29736">MSKLPKTKSIILEEDGECLRIWFNSPENRNALSMDVIEDLAATVNAINNDPSIRTIILRGKGDIFCAGADIKGFRSNYQSGKMNTREVSDQNQKMAHILYNFNNISQTTIVLIEGAAIAGGMGFACIGDITVSTSDAQFSLTETSIGIPPAQIASYVVQRIGLSKARQLMLSGSRFLGEEAYRMGLVHILVDKSEDLEEKALEIRKKIRRCAPGANAATKEILFATQLLKREELMSFAGDKFADCMLGEEGQEGIASFIEKRRPYWADQG</sequence>
<dbReference type="Pfam" id="PF00378">
    <property type="entry name" value="ECH_1"/>
    <property type="match status" value="1"/>
</dbReference>
<reference evidence="2" key="1">
    <citation type="submission" date="2018-05" db="EMBL/GenBank/DDBJ databases">
        <authorList>
            <person name="Lanie J.A."/>
            <person name="Ng W.-L."/>
            <person name="Kazmierczak K.M."/>
            <person name="Andrzejewski T.M."/>
            <person name="Davidsen T.M."/>
            <person name="Wayne K.J."/>
            <person name="Tettelin H."/>
            <person name="Glass J.I."/>
            <person name="Rusch D."/>
            <person name="Podicherti R."/>
            <person name="Tsui H.-C.T."/>
            <person name="Winkler M.E."/>
        </authorList>
    </citation>
    <scope>NUCLEOTIDE SEQUENCE</scope>
</reference>
<dbReference type="AlphaFoldDB" id="A0A381N491"/>
<dbReference type="InterPro" id="IPR001753">
    <property type="entry name" value="Enoyl-CoA_hydra/iso"/>
</dbReference>
<dbReference type="CDD" id="cd06558">
    <property type="entry name" value="crotonase-like"/>
    <property type="match status" value="1"/>
</dbReference>
<proteinExistence type="inferred from homology"/>
<protein>
    <recommendedName>
        <fullName evidence="3">Enoyl-CoA hydratase</fullName>
    </recommendedName>
</protein>
<evidence type="ECO:0000256" key="1">
    <source>
        <dbReference type="ARBA" id="ARBA00005254"/>
    </source>
</evidence>
<dbReference type="GO" id="GO:0008300">
    <property type="term" value="P:isoprenoid catabolic process"/>
    <property type="evidence" value="ECO:0007669"/>
    <property type="project" value="TreeGrafter"/>
</dbReference>
<dbReference type="PANTHER" id="PTHR42964:SF1">
    <property type="entry name" value="POLYKETIDE BIOSYNTHESIS ENOYL-COA HYDRATASE PKSH-RELATED"/>
    <property type="match status" value="1"/>
</dbReference>
<dbReference type="PANTHER" id="PTHR42964">
    <property type="entry name" value="ENOYL-COA HYDRATASE"/>
    <property type="match status" value="1"/>
</dbReference>
<dbReference type="SUPFAM" id="SSF52096">
    <property type="entry name" value="ClpP/crotonase"/>
    <property type="match status" value="1"/>
</dbReference>
<evidence type="ECO:0000313" key="2">
    <source>
        <dbReference type="EMBL" id="SUZ49450.1"/>
    </source>
</evidence>
<accession>A0A381N491</accession>
<name>A0A381N491_9ZZZZ</name>
<organism evidence="2">
    <name type="scientific">marine metagenome</name>
    <dbReference type="NCBI Taxonomy" id="408172"/>
    <lineage>
        <taxon>unclassified sequences</taxon>
        <taxon>metagenomes</taxon>
        <taxon>ecological metagenomes</taxon>
    </lineage>
</organism>